<feature type="compositionally biased region" description="Basic and acidic residues" evidence="1">
    <location>
        <begin position="138"/>
        <end position="157"/>
    </location>
</feature>
<sequence>MRHRPRSVATATGGGFEAGCSSLGSSDLFGETGSEATPGGRAVLIRSPGVFKSPTVGDLQGVFQTPGTGVERMALVLTRKKGQAIAIGDAVVTIGEVSRGGLVRVLIDAPRETRILRTELLPPQNGAEHDGASGGRGTDTEQRSDGGGDVSPDERDSAASGGRC</sequence>
<dbReference type="Gene3D" id="2.60.40.4380">
    <property type="entry name" value="Translational regulator CsrA"/>
    <property type="match status" value="1"/>
</dbReference>
<accession>A0A0F7LAB4</accession>
<dbReference type="EMBL" id="KR029603">
    <property type="protein sequence ID" value="AKH48332.1"/>
    <property type="molecule type" value="Genomic_DNA"/>
</dbReference>
<feature type="region of interest" description="Disordered" evidence="1">
    <location>
        <begin position="117"/>
        <end position="164"/>
    </location>
</feature>
<evidence type="ECO:0000313" key="2">
    <source>
        <dbReference type="EMBL" id="AKH48332.1"/>
    </source>
</evidence>
<reference evidence="2" key="2">
    <citation type="submission" date="2015-03" db="EMBL/GenBank/DDBJ databases">
        <authorList>
            <person name="Chow C.-E.T."/>
            <person name="Winget D.M."/>
            <person name="White R.A.III."/>
            <person name="Hallam S.J."/>
            <person name="Suttle C.A."/>
        </authorList>
    </citation>
    <scope>NUCLEOTIDE SEQUENCE</scope>
    <source>
        <strain evidence="2">Oxic1_8</strain>
    </source>
</reference>
<dbReference type="GO" id="GO:0006109">
    <property type="term" value="P:regulation of carbohydrate metabolic process"/>
    <property type="evidence" value="ECO:0007669"/>
    <property type="project" value="InterPro"/>
</dbReference>
<organism evidence="2">
    <name type="scientific">uncultured marine virus</name>
    <dbReference type="NCBI Taxonomy" id="186617"/>
    <lineage>
        <taxon>Viruses</taxon>
        <taxon>environmental samples</taxon>
    </lineage>
</organism>
<reference evidence="2" key="1">
    <citation type="journal article" date="2015" name="Front. Microbiol.">
        <title>Combining genomic sequencing methods to explore viral diversity and reveal potential virus-host interactions.</title>
        <authorList>
            <person name="Chow C.E."/>
            <person name="Winget D.M."/>
            <person name="White R.A.III."/>
            <person name="Hallam S.J."/>
            <person name="Suttle C.A."/>
        </authorList>
    </citation>
    <scope>NUCLEOTIDE SEQUENCE</scope>
    <source>
        <strain evidence="2">Oxic1_8</strain>
    </source>
</reference>
<evidence type="ECO:0000256" key="1">
    <source>
        <dbReference type="SAM" id="MobiDB-lite"/>
    </source>
</evidence>
<dbReference type="InterPro" id="IPR003751">
    <property type="entry name" value="CsrA"/>
</dbReference>
<proteinExistence type="predicted"/>
<dbReference type="InterPro" id="IPR036107">
    <property type="entry name" value="CsrA_sf"/>
</dbReference>
<dbReference type="GO" id="GO:0003723">
    <property type="term" value="F:RNA binding"/>
    <property type="evidence" value="ECO:0007669"/>
    <property type="project" value="InterPro"/>
</dbReference>
<dbReference type="SUPFAM" id="SSF117130">
    <property type="entry name" value="CsrA-like"/>
    <property type="match status" value="1"/>
</dbReference>
<name>A0A0F7LAB4_9VIRU</name>
<dbReference type="Pfam" id="PF02599">
    <property type="entry name" value="CsrA"/>
    <property type="match status" value="1"/>
</dbReference>
<protein>
    <submittedName>
        <fullName evidence="2">Uncharacterized protein</fullName>
    </submittedName>
</protein>
<dbReference type="GO" id="GO:0006402">
    <property type="term" value="P:mRNA catabolic process"/>
    <property type="evidence" value="ECO:0007669"/>
    <property type="project" value="InterPro"/>
</dbReference>